<evidence type="ECO:0000313" key="9">
    <source>
        <dbReference type="Proteomes" id="UP000295070"/>
    </source>
</evidence>
<dbReference type="AlphaFoldDB" id="A0A484D8N2"/>
<dbReference type="InterPro" id="IPR007110">
    <property type="entry name" value="Ig-like_dom"/>
</dbReference>
<keyword evidence="5" id="KW-1133">Transmembrane helix</keyword>
<dbReference type="InterPro" id="IPR036179">
    <property type="entry name" value="Ig-like_dom_sf"/>
</dbReference>
<evidence type="ECO:0000256" key="6">
    <source>
        <dbReference type="SAM" id="SignalP"/>
    </source>
</evidence>
<evidence type="ECO:0000256" key="5">
    <source>
        <dbReference type="SAM" id="Phobius"/>
    </source>
</evidence>
<dbReference type="Proteomes" id="UP000295070">
    <property type="component" value="Chromosome 6"/>
</dbReference>
<dbReference type="CDD" id="cd00096">
    <property type="entry name" value="Ig"/>
    <property type="match status" value="1"/>
</dbReference>
<dbReference type="Gene3D" id="2.60.40.10">
    <property type="entry name" value="Immunoglobulins"/>
    <property type="match status" value="1"/>
</dbReference>
<feature type="signal peptide" evidence="6">
    <location>
        <begin position="1"/>
        <end position="29"/>
    </location>
</feature>
<dbReference type="SUPFAM" id="SSF48726">
    <property type="entry name" value="Immunoglobulin"/>
    <property type="match status" value="1"/>
</dbReference>
<dbReference type="InterPro" id="IPR013783">
    <property type="entry name" value="Ig-like_fold"/>
</dbReference>
<accession>A0A484D8N2</accession>
<dbReference type="PANTHER" id="PTHR44337">
    <property type="entry name" value="CARCINOEMBRYONIC ANTIGEN-RELATED CELL ADHESION MOLECULE 8"/>
    <property type="match status" value="1"/>
</dbReference>
<dbReference type="PANTHER" id="PTHR44337:SF20">
    <property type="entry name" value="CARCINOEMBRYONIC ANTIGEN-RELATED CELL ADHESION MOLECULE 5-RELATED"/>
    <property type="match status" value="1"/>
</dbReference>
<keyword evidence="4" id="KW-0393">Immunoglobulin domain</keyword>
<evidence type="ECO:0000313" key="8">
    <source>
        <dbReference type="EMBL" id="TDH11602.1"/>
    </source>
</evidence>
<keyword evidence="5" id="KW-0812">Transmembrane</keyword>
<organism evidence="8 9">
    <name type="scientific">Perca flavescens</name>
    <name type="common">American yellow perch</name>
    <name type="synonym">Morone flavescens</name>
    <dbReference type="NCBI Taxonomy" id="8167"/>
    <lineage>
        <taxon>Eukaryota</taxon>
        <taxon>Metazoa</taxon>
        <taxon>Chordata</taxon>
        <taxon>Craniata</taxon>
        <taxon>Vertebrata</taxon>
        <taxon>Euteleostomi</taxon>
        <taxon>Actinopterygii</taxon>
        <taxon>Neopterygii</taxon>
        <taxon>Teleostei</taxon>
        <taxon>Neoteleostei</taxon>
        <taxon>Acanthomorphata</taxon>
        <taxon>Eupercaria</taxon>
        <taxon>Perciformes</taxon>
        <taxon>Percoidei</taxon>
        <taxon>Percidae</taxon>
        <taxon>Percinae</taxon>
        <taxon>Perca</taxon>
    </lineage>
</organism>
<keyword evidence="5" id="KW-0472">Membrane</keyword>
<feature type="chain" id="PRO_5019739803" description="Ig-like domain-containing protein" evidence="6">
    <location>
        <begin position="30"/>
        <end position="331"/>
    </location>
</feature>
<reference evidence="8 9" key="1">
    <citation type="submission" date="2019-01" db="EMBL/GenBank/DDBJ databases">
        <title>A chromosome-scale genome assembly of the yellow perch, Perca flavescens.</title>
        <authorList>
            <person name="Feron R."/>
            <person name="Morvezen R."/>
            <person name="Bestin A."/>
            <person name="Haffray P."/>
            <person name="Klopp C."/>
            <person name="Zahm M."/>
            <person name="Cabau C."/>
            <person name="Roques C."/>
            <person name="Donnadieu C."/>
            <person name="Bouchez O."/>
            <person name="Christie M."/>
            <person name="Larson W."/>
            <person name="Guiguen Y."/>
        </authorList>
    </citation>
    <scope>NUCLEOTIDE SEQUENCE [LARGE SCALE GENOMIC DNA]</scope>
    <source>
        <strain evidence="8">YP-PL-M2</strain>
        <tissue evidence="8">Blood</tissue>
    </source>
</reference>
<feature type="domain" description="Ig-like" evidence="7">
    <location>
        <begin position="93"/>
        <end position="203"/>
    </location>
</feature>
<dbReference type="PROSITE" id="PS50835">
    <property type="entry name" value="IG_LIKE"/>
    <property type="match status" value="1"/>
</dbReference>
<evidence type="ECO:0000256" key="2">
    <source>
        <dbReference type="ARBA" id="ARBA00023157"/>
    </source>
</evidence>
<dbReference type="InterPro" id="IPR052598">
    <property type="entry name" value="IgSF_CEA-related"/>
</dbReference>
<keyword evidence="1 6" id="KW-0732">Signal</keyword>
<evidence type="ECO:0000256" key="4">
    <source>
        <dbReference type="ARBA" id="ARBA00023319"/>
    </source>
</evidence>
<comment type="caution">
    <text evidence="8">The sequence shown here is derived from an EMBL/GenBank/DDBJ whole genome shotgun (WGS) entry which is preliminary data.</text>
</comment>
<feature type="transmembrane region" description="Helical" evidence="5">
    <location>
        <begin position="310"/>
        <end position="329"/>
    </location>
</feature>
<protein>
    <recommendedName>
        <fullName evidence="7">Ig-like domain-containing protein</fullName>
    </recommendedName>
</protein>
<proteinExistence type="predicted"/>
<dbReference type="EMBL" id="SCKG01000006">
    <property type="protein sequence ID" value="TDH11602.1"/>
    <property type="molecule type" value="Genomic_DNA"/>
</dbReference>
<keyword evidence="2" id="KW-1015">Disulfide bond</keyword>
<evidence type="ECO:0000256" key="1">
    <source>
        <dbReference type="ARBA" id="ARBA00022729"/>
    </source>
</evidence>
<sequence length="331" mass="36370">MRDIAMKPYWRSLYCVLLVALIGAPGLEAWDQISWTGEVTAGFSTTFTCSSSCHPNCIYTWSFEGHTVNGSTLTWTPDGLDKTVELKCNVLNPETGVSSSMTSIVEIKNRVSVQLSPPNTVPSLNQPLDVVCHGAPSGDHSRLSHQVNQVVWYKNGQKVTLRENMQLLQDNLTLHFDLTLPSDAGFYLCKTYVPMVQETRVFSLGYLLSFDPWNVSIDGPDTVFPGKLSKFTCLTSCTINVDCTVRWQFRLGFPIGSYFSVHENELKWTPSIPGTFQNLTCVAENAAVGRSAEATKMVEVKGIPLSGSEAVQLSGLLAMIVGLGLLLLFQS</sequence>
<keyword evidence="3" id="KW-0325">Glycoprotein</keyword>
<name>A0A484D8N2_PERFV</name>
<evidence type="ECO:0000256" key="3">
    <source>
        <dbReference type="ARBA" id="ARBA00023180"/>
    </source>
</evidence>
<gene>
    <name evidence="8" type="ORF">EPR50_G00062390</name>
</gene>
<evidence type="ECO:0000259" key="7">
    <source>
        <dbReference type="PROSITE" id="PS50835"/>
    </source>
</evidence>
<keyword evidence="9" id="KW-1185">Reference proteome</keyword>